<dbReference type="InterPro" id="IPR010095">
    <property type="entry name" value="Cas12f1-like_TNB"/>
</dbReference>
<dbReference type="RefSeq" id="WP_259197787.1">
    <property type="nucleotide sequence ID" value="NZ_JANUXY010000001.1"/>
</dbReference>
<name>A0ABT2EYS4_9STAP</name>
<reference evidence="3 4" key="1">
    <citation type="journal article" date="2023" name="Int. J. Syst. Evol. Microbiol.">
        <title>Streptococcus sciuri sp. nov., Staphylococcus marylandisciuri sp. nov. and Staphylococcus americanisciuri sp. nov., isolated from faeces of eastern grey squirrel (Sciurus carolinensis).</title>
        <authorList>
            <person name="Volokhov D.V."/>
            <person name="Zagorodnyaya T.A."/>
            <person name="Furtak V.A."/>
            <person name="Nattanmai G."/>
            <person name="Randall L."/>
            <person name="Jose S."/>
            <person name="Gao Y."/>
            <person name="Eisenberg T."/>
            <person name="Delmonte P."/>
            <person name="Blom J."/>
            <person name="Mitchell K.K."/>
        </authorList>
    </citation>
    <scope>NUCLEOTIDE SEQUENCE [LARGE SCALE GENOMIC DNA]</scope>
    <source>
        <strain evidence="3 4">GRT3</strain>
    </source>
</reference>
<feature type="domain" description="Cas12f1-like TNB" evidence="2">
    <location>
        <begin position="10"/>
        <end position="45"/>
    </location>
</feature>
<evidence type="ECO:0000256" key="1">
    <source>
        <dbReference type="ARBA" id="ARBA00023125"/>
    </source>
</evidence>
<dbReference type="Pfam" id="PF07282">
    <property type="entry name" value="Cas12f1-like_TNB"/>
    <property type="match status" value="1"/>
</dbReference>
<evidence type="ECO:0000313" key="3">
    <source>
        <dbReference type="EMBL" id="MCS4485395.1"/>
    </source>
</evidence>
<gene>
    <name evidence="3" type="ORF">NXS11_00650</name>
</gene>
<organism evidence="3 4">
    <name type="scientific">Staphylococcus americanisciuri</name>
    <dbReference type="NCBI Taxonomy" id="2973940"/>
    <lineage>
        <taxon>Bacteria</taxon>
        <taxon>Bacillati</taxon>
        <taxon>Bacillota</taxon>
        <taxon>Bacilli</taxon>
        <taxon>Bacillales</taxon>
        <taxon>Staphylococcaceae</taxon>
        <taxon>Staphylococcus</taxon>
    </lineage>
</organism>
<accession>A0ABT2EYS4</accession>
<comment type="caution">
    <text evidence="3">The sequence shown here is derived from an EMBL/GenBank/DDBJ whole genome shotgun (WGS) entry which is preliminary data.</text>
</comment>
<evidence type="ECO:0000313" key="4">
    <source>
        <dbReference type="Proteomes" id="UP001205609"/>
    </source>
</evidence>
<dbReference type="EMBL" id="JANUXY010000001">
    <property type="protein sequence ID" value="MCS4485395.1"/>
    <property type="molecule type" value="Genomic_DNA"/>
</dbReference>
<evidence type="ECO:0000259" key="2">
    <source>
        <dbReference type="Pfam" id="PF07282"/>
    </source>
</evidence>
<sequence>MKDIAYSYQHSQLCHRQQMPLIKRIFKCEVCRNEIDRDLNASLNLVKLKEYVLLT</sequence>
<keyword evidence="4" id="KW-1185">Reference proteome</keyword>
<dbReference type="Proteomes" id="UP001205609">
    <property type="component" value="Unassembled WGS sequence"/>
</dbReference>
<proteinExistence type="predicted"/>
<protein>
    <submittedName>
        <fullName evidence="3">Transposase</fullName>
    </submittedName>
</protein>
<keyword evidence="1" id="KW-0238">DNA-binding</keyword>